<evidence type="ECO:0000313" key="2">
    <source>
        <dbReference type="Proteomes" id="UP000466694"/>
    </source>
</evidence>
<gene>
    <name evidence="1" type="ORF">GHK48_16760</name>
</gene>
<evidence type="ECO:0000313" key="1">
    <source>
        <dbReference type="EMBL" id="MQX09869.1"/>
    </source>
</evidence>
<accession>A0A844A9T6</accession>
<protein>
    <submittedName>
        <fullName evidence="1">Uncharacterized protein</fullName>
    </submittedName>
</protein>
<dbReference type="Proteomes" id="UP000466694">
    <property type="component" value="Unassembled WGS sequence"/>
</dbReference>
<organism evidence="1 2">
    <name type="scientific">Rhizobium fredii</name>
    <name type="common">Sinorhizobium fredii</name>
    <dbReference type="NCBI Taxonomy" id="380"/>
    <lineage>
        <taxon>Bacteria</taxon>
        <taxon>Pseudomonadati</taxon>
        <taxon>Pseudomonadota</taxon>
        <taxon>Alphaproteobacteria</taxon>
        <taxon>Hyphomicrobiales</taxon>
        <taxon>Rhizobiaceae</taxon>
        <taxon>Sinorhizobium/Ensifer group</taxon>
        <taxon>Sinorhizobium</taxon>
    </lineage>
</organism>
<reference evidence="1 2" key="1">
    <citation type="journal article" date="2013" name="Genome Biol.">
        <title>Comparative genomics of the core and accessory genomes of 48 Sinorhizobium strains comprising five genospecies.</title>
        <authorList>
            <person name="Sugawara M."/>
            <person name="Epstein B."/>
            <person name="Badgley B.D."/>
            <person name="Unno T."/>
            <person name="Xu L."/>
            <person name="Reese J."/>
            <person name="Gyaneshwar P."/>
            <person name="Denny R."/>
            <person name="Mudge J."/>
            <person name="Bharti A.K."/>
            <person name="Farmer A.D."/>
            <person name="May G.D."/>
            <person name="Woodward J.E."/>
            <person name="Medigue C."/>
            <person name="Vallenet D."/>
            <person name="Lajus A."/>
            <person name="Rouy Z."/>
            <person name="Martinez-Vaz B."/>
            <person name="Tiffin P."/>
            <person name="Young N.D."/>
            <person name="Sadowsky M.J."/>
        </authorList>
    </citation>
    <scope>NUCLEOTIDE SEQUENCE [LARGE SCALE GENOMIC DNA]</scope>
    <source>
        <strain evidence="1 2">USDA205</strain>
    </source>
</reference>
<dbReference type="AlphaFoldDB" id="A0A844A9T6"/>
<sequence>MVSDAEDDGTRDDDLVWRWHDNLIYGIRFDIGDPEKQKWRSELVLDIDFIDEWLCEKSDKARFRVAPATLTFHDVADLRLSIDHGDSEGRTAMSELSIDSRAFGASIRVLALDDQLELASGWQDRVLCQWVFGNGAGRSPASKRATSTSRRALLRPLPAIKFSRRDLRDLFVDPCRQIGPKLLIGPTLRAISIIP</sequence>
<proteinExistence type="predicted"/>
<comment type="caution">
    <text evidence="1">The sequence shown here is derived from an EMBL/GenBank/DDBJ whole genome shotgun (WGS) entry which is preliminary data.</text>
</comment>
<dbReference type="EMBL" id="WISZ01000134">
    <property type="protein sequence ID" value="MQX09869.1"/>
    <property type="molecule type" value="Genomic_DNA"/>
</dbReference>
<name>A0A844A9T6_RHIFR</name>